<evidence type="ECO:0000256" key="17">
    <source>
        <dbReference type="PROSITE-ProRule" id="PRU00042"/>
    </source>
</evidence>
<evidence type="ECO:0000256" key="20">
    <source>
        <dbReference type="SAM" id="MobiDB-lite"/>
    </source>
</evidence>
<feature type="region of interest" description="Disordered" evidence="20">
    <location>
        <begin position="388"/>
        <end position="442"/>
    </location>
</feature>
<dbReference type="SMART" id="SM00389">
    <property type="entry name" value="HOX"/>
    <property type="match status" value="4"/>
</dbReference>
<keyword evidence="11 18" id="KW-0371">Homeobox</keyword>
<reference evidence="23 24" key="1">
    <citation type="journal article" date="2012" name="Genome Biol.">
        <title>Sequencing three crocodilian genomes to illuminate the evolution of archosaurs and amniotes.</title>
        <authorList>
            <person name="St John J.A."/>
            <person name="Braun E.L."/>
            <person name="Isberg S.R."/>
            <person name="Miles L.G."/>
            <person name="Chong A.Y."/>
            <person name="Gongora J."/>
            <person name="Dalzell P."/>
            <person name="Moran C."/>
            <person name="Bed'hom B."/>
            <person name="Abzhanov A."/>
            <person name="Burgess S.C."/>
            <person name="Cooksey A.M."/>
            <person name="Castoe T.A."/>
            <person name="Crawford N.G."/>
            <person name="Densmore L.D."/>
            <person name="Drew J.C."/>
            <person name="Edwards S.V."/>
            <person name="Faircloth B.C."/>
            <person name="Fujita M.K."/>
            <person name="Greenwold M.J."/>
            <person name="Hoffmann F.G."/>
            <person name="Howard J.M."/>
            <person name="Iguchi T."/>
            <person name="Janes D.E."/>
            <person name="Khan S.Y."/>
            <person name="Kohno S."/>
            <person name="de Koning A.J."/>
            <person name="Lance S.L."/>
            <person name="McCarthy F.M."/>
            <person name="McCormack J.E."/>
            <person name="Merchant M.E."/>
            <person name="Peterson D.G."/>
            <person name="Pollock D.D."/>
            <person name="Pourmand N."/>
            <person name="Raney B.J."/>
            <person name="Roessler K.A."/>
            <person name="Sanford J.R."/>
            <person name="Sawyer R.H."/>
            <person name="Schmidt C.J."/>
            <person name="Triplett E.W."/>
            <person name="Tuberville T.D."/>
            <person name="Venegas-Anaya M."/>
            <person name="Howard J.T."/>
            <person name="Jarvis E.D."/>
            <person name="Guillette L.J.Jr."/>
            <person name="Glenn T.C."/>
            <person name="Green R.E."/>
            <person name="Ray D.A."/>
        </authorList>
    </citation>
    <scope>NUCLEOTIDE SEQUENCE [LARGE SCALE GENOMIC DNA]</scope>
    <source>
        <strain evidence="23">KSC_2009_1</strain>
    </source>
</reference>
<feature type="compositionally biased region" description="Low complexity" evidence="20">
    <location>
        <begin position="1764"/>
        <end position="1781"/>
    </location>
</feature>
<evidence type="ECO:0000256" key="18">
    <source>
        <dbReference type="PROSITE-ProRule" id="PRU00108"/>
    </source>
</evidence>
<evidence type="ECO:0000256" key="5">
    <source>
        <dbReference type="ARBA" id="ARBA00022737"/>
    </source>
</evidence>
<sequence length="2484" mass="276348">MEPDRENSSTDDNLRTDERKSEILLGFSVENAAATQVTSAKEIPCNECATSFPSLQKYMEHHCPNARLPVLKDDNESEISELEDSDVENLTGEIVYQPDGSAYIIEDSKESGQNAQTGANSKLFSTAMFLDSLTSAGEKNEQSASAPMSFYPQIINTFHIASSLGKPFTADQAFPNTSALAGVGPVLHSFRVYDLRHKRDKDYLTSDGSAKNSCVSKDVPNNVDLSKFDGCISDGKRKPVLMCFLCKLSFGYIRSFVTHAVHDHRMTLNEEEQKLLSNKYVSAIIQGIGKDKEPLISFLEPKKSTSVYPHFSTTNLIGPDPTFRGLWSAFHVENGDSLQAGFAFLKGSVSTAGSAEQPLGITQMPKAEVNLGGLTSLVANTPITSVSLSHSSSESNKLSESKDQENNCERQKETNALHPNGEFPIKSEPTEPVEEEDEDTYSNELDDDEVLGELADSIGSKDFPLLNQSISPLSSSVLKFIEKGTSSSSVTVSDDTDKTKQIAALRHSSNVTSNYSISGKDFADASASKDSPVALHPNETVRGDEDNSVTPHQHSFTPSTPGAGDGSPGSGIECPKCDTVLGSSRSLGGHMTMMHSRNSCKTLKCPKCNWHYKYQQTLEAHMKEKHPEPGGSCVYCKTGQPHPRLARGESYTCGYKPFRCEVCNYSTTTKGNLSIHMQSDKHLNNVQNLQNGNGEQVYGHTAPAPNSSLSGCGTPSPSKPKQKPTWRCEVCDYETNVARNLRIHMTSEKHMHNMMLLQQNMKQIQHNLHLGLAPAEAELYQYYLAQNIGLTGMKLENPADPQMMINPFQLDPATAAALAPGLVNNELPPEIRLASGQLMGDDLSLLTAGELSPYISDPALKLFQCAVCNKFTSDSLEALSVHVSSERSLPEEEWRAVIGDIYQCKLCNYNTQLKANFQLHCKTDKHMQKYQLVAHIKEGGKTNEWRLKCIAIGNPVHLKCNACDYYTNSVDKLRLHTTNHRHEAALKLYKHLQKHESAVNPESCYYYCALCDYSTKVKLNLVQHVRSVKHQQTEGLRKLQLHQQGLAPEEDNLSEIFFVKDCPPNELEEQGEDTEGSTKSISVAVADDKDTSERDNSEGKKASKDSGIVSLEKDPKVNAVIGTQQLLPAKEDDGASKKTKPPEDNKFGHEQFYQCPYCNYNSRDPNRIQMHVLSQHSMQPVICCPLCQDVLSNKMHLQLHLTHLHSVSPDCVEKLLMTVTVPDVMMPNNMLLPAAASEKSEHDTPATITAEGSGKHSGESPMDEKNTSGLEDSKTGIEIKTEEQKTPKESTETPEWNKNSSKDTKPIETLPDQLNEQQKKQQLSVSDRHVYKYRCNHCSLAFKTMQKLQIHSQYHAIRAATMCSLCQRSFRTFQALKKHLEAGHPELNEVELQQLCASLPVNGELWADSESMAQDEHALDQEIERDYEMDQEDLTQLCQQQLGLDPNFLRQSQFKRPRTRITDDQLKILRAYFDINNSPSEEQIQEMAEKSGLSQKVIKHWFRNTLFKERQRNKDSPYNFSNPPITVLEDIRIDPQPTTVEPYKSDASFSKRSSRTRFTDYQLRVLQDFFDTNAYPKDDEIEQLSTVLNLPTRVIVVWFQNARQKARKSYENQAETKDNEKRELTNERYIRTSNMQYQCKKCSVVFPRIFDLITHQKKQCYKDEDDDAQDESQTEDSMDASDQMVYKNCTVSGQTDSSKSTAVTATSSGSGSSTPLMPSPRPEPEKTSPKPETTEKPKQSDSTPKQIDTTSQGTKPVQSAPITSSDPQPSASQSQQQKQPQMVGRPPSASQTPVPSSPLPISITPLQNSLPPQLLQYQCDQCTVAFPTLELWQEHQHMHFLAAQNQFLHSQFLERPMDMPYMIFDPNSPLMTGQLLNSSLAQMPPQTGSSHTAHSATVSGSLKRKLDDKEDNNCSEKEGGNSGEDQHRDKRLRTTITPEQLEILYEKYLLDSNPTRKMLDHIAREVGLKKRVVQVWFQNTRARERKGQFRAVGPAQSHKRCPFCRALFKAKSALESHIRSRHWNEGKQAGYSLPPSPLVPTEDGGESPHKYMFFDYPSLSLIKTELSSENELSSTVSTLVNKTTEMSPKNLLSPSSIKVESSEDIENLNAPPADSGYEQNKTDFDETSSINTAISDATTGDEGNNEMESTTGSSGDVKPASSPKDPKQLMNDTLPKAASTPTNDNSDEKFLYSLTSPSIHFTDKDGDHDQSFYVTDDPDDNADRSETSSIADPSSPNPFGANNPFKSKNSDRPGHKRFRTQMSNLQLKVLKACFSDYRTPTMQECEMLGNEIGLPKRVVQVWFQNARAKEKKFKINIGKPFMINQTGTEGSKPECSLCGVKYSARLSIRDHIFSKQHITKVRETVGSQLDREKDYLAPTTVRQLMAQQELDRIKKATDVLGLTVQQPGMMDSSSLHGISLPAAYPGLPGLPPVLLPGMNGPSSLPGFPQSSNTLTSPGAGMLGFPTSATSPVVIVEMMFIVDGI</sequence>
<evidence type="ECO:0000256" key="9">
    <source>
        <dbReference type="ARBA" id="ARBA00023054"/>
    </source>
</evidence>
<feature type="compositionally biased region" description="Basic and acidic residues" evidence="20">
    <location>
        <begin position="1086"/>
        <end position="1104"/>
    </location>
</feature>
<evidence type="ECO:0000313" key="23">
    <source>
        <dbReference type="EMBL" id="KYO25953.1"/>
    </source>
</evidence>
<feature type="region of interest" description="Disordered" evidence="20">
    <location>
        <begin position="527"/>
        <end position="569"/>
    </location>
</feature>
<evidence type="ECO:0000313" key="24">
    <source>
        <dbReference type="Proteomes" id="UP000050525"/>
    </source>
</evidence>
<feature type="compositionally biased region" description="Polar residues" evidence="20">
    <location>
        <begin position="548"/>
        <end position="560"/>
    </location>
</feature>
<feature type="domain" description="Homeobox" evidence="21">
    <location>
        <begin position="1452"/>
        <end position="1512"/>
    </location>
</feature>
<feature type="region of interest" description="Disordered" evidence="20">
    <location>
        <begin position="1067"/>
        <end position="1109"/>
    </location>
</feature>
<feature type="compositionally biased region" description="Polar residues" evidence="20">
    <location>
        <begin position="2086"/>
        <end position="2099"/>
    </location>
</feature>
<feature type="compositionally biased region" description="Basic and acidic residues" evidence="20">
    <location>
        <begin position="397"/>
        <end position="415"/>
    </location>
</feature>
<dbReference type="InterPro" id="IPR009057">
    <property type="entry name" value="Homeodomain-like_sf"/>
</dbReference>
<dbReference type="Pfam" id="PF00046">
    <property type="entry name" value="Homeodomain"/>
    <property type="match status" value="4"/>
</dbReference>
<feature type="domain" description="C2H2-type" evidence="22">
    <location>
        <begin position="1999"/>
        <end position="2027"/>
    </location>
</feature>
<comment type="similarity">
    <text evidence="2">Belongs to the krueppel C2H2-type zinc-finger protein family.</text>
</comment>
<feature type="compositionally biased region" description="Polar residues" evidence="20">
    <location>
        <begin position="1740"/>
        <end position="1763"/>
    </location>
</feature>
<keyword evidence="5" id="KW-0677">Repeat</keyword>
<dbReference type="PROSITE" id="PS00028">
    <property type="entry name" value="ZINC_FINGER_C2H2_1"/>
    <property type="match status" value="7"/>
</dbReference>
<keyword evidence="8" id="KW-0805">Transcription regulation</keyword>
<feature type="domain" description="Homeobox" evidence="21">
    <location>
        <begin position="2253"/>
        <end position="2313"/>
    </location>
</feature>
<dbReference type="InterPro" id="IPR036236">
    <property type="entry name" value="Znf_C2H2_sf"/>
</dbReference>
<dbReference type="PROSITE" id="PS50157">
    <property type="entry name" value="ZINC_FINGER_C2H2_2"/>
    <property type="match status" value="4"/>
</dbReference>
<feature type="domain" description="C2H2-type" evidence="22">
    <location>
        <begin position="1637"/>
        <end position="1666"/>
    </location>
</feature>
<keyword evidence="13 18" id="KW-0539">Nucleus</keyword>
<accession>A0A151MNA7</accession>
<dbReference type="PANTHER" id="PTHR45891">
    <property type="entry name" value="ZINC FINGER HOMEOBOX PROTEIN"/>
    <property type="match status" value="1"/>
</dbReference>
<dbReference type="FunFam" id="1.10.10.60:FF:000096">
    <property type="entry name" value="Zinc finger homeobox protein 4"/>
    <property type="match status" value="1"/>
</dbReference>
<dbReference type="FunFam" id="3.30.160.60:FF:000317">
    <property type="entry name" value="zinc finger homeobox protein 3"/>
    <property type="match status" value="1"/>
</dbReference>
<evidence type="ECO:0000256" key="3">
    <source>
        <dbReference type="ARBA" id="ARBA00022491"/>
    </source>
</evidence>
<dbReference type="Pfam" id="PF00096">
    <property type="entry name" value="zf-C2H2"/>
    <property type="match status" value="1"/>
</dbReference>
<gene>
    <name evidence="23" type="ORF">Y1Q_0003734</name>
</gene>
<dbReference type="InterPro" id="IPR013087">
    <property type="entry name" value="Znf_C2H2_type"/>
</dbReference>
<dbReference type="PANTHER" id="PTHR45891:SF2">
    <property type="entry name" value="ZINC FINGER HOMEOBOX PROTEIN 4"/>
    <property type="match status" value="1"/>
</dbReference>
<feature type="domain" description="C2H2-type" evidence="22">
    <location>
        <begin position="1333"/>
        <end position="1356"/>
    </location>
</feature>
<evidence type="ECO:0000256" key="6">
    <source>
        <dbReference type="ARBA" id="ARBA00022771"/>
    </source>
</evidence>
<feature type="region of interest" description="Disordered" evidence="20">
    <location>
        <begin position="1122"/>
        <end position="1146"/>
    </location>
</feature>
<keyword evidence="9" id="KW-0175">Coiled coil</keyword>
<dbReference type="FunFam" id="1.10.10.60:FF:000064">
    <property type="entry name" value="Zinc finger homeobox protein 4"/>
    <property type="match status" value="1"/>
</dbReference>
<evidence type="ECO:0000256" key="1">
    <source>
        <dbReference type="ARBA" id="ARBA00004123"/>
    </source>
</evidence>
<dbReference type="STRING" id="8496.A0A151MNA7"/>
<feature type="DNA-binding region" description="Homeobox" evidence="18">
    <location>
        <begin position="2255"/>
        <end position="2314"/>
    </location>
</feature>
<evidence type="ECO:0000256" key="10">
    <source>
        <dbReference type="ARBA" id="ARBA00023125"/>
    </source>
</evidence>
<comment type="function">
    <text evidence="14">May play a role in neural and muscle differentiation. May be involved in transcriptional regulation.</text>
</comment>
<feature type="region of interest" description="Disordered" evidence="20">
    <location>
        <begin position="2086"/>
        <end position="2189"/>
    </location>
</feature>
<dbReference type="FunFam" id="3.30.160.60:FF:000081">
    <property type="entry name" value="Zinc finger homeobox protein 4"/>
    <property type="match status" value="1"/>
</dbReference>
<feature type="compositionally biased region" description="Basic and acidic residues" evidence="20">
    <location>
        <begin position="2201"/>
        <end position="2210"/>
    </location>
</feature>
<evidence type="ECO:0000256" key="7">
    <source>
        <dbReference type="ARBA" id="ARBA00022833"/>
    </source>
</evidence>
<feature type="compositionally biased region" description="Polar residues" evidence="20">
    <location>
        <begin position="1312"/>
        <end position="1325"/>
    </location>
</feature>
<evidence type="ECO:0000256" key="13">
    <source>
        <dbReference type="ARBA" id="ARBA00023242"/>
    </source>
</evidence>
<dbReference type="SMART" id="SM00355">
    <property type="entry name" value="ZnF_C2H2"/>
    <property type="match status" value="18"/>
</dbReference>
<dbReference type="EMBL" id="AKHW03005657">
    <property type="protein sequence ID" value="KYO25953.1"/>
    <property type="molecule type" value="Genomic_DNA"/>
</dbReference>
<evidence type="ECO:0000256" key="19">
    <source>
        <dbReference type="RuleBase" id="RU000682"/>
    </source>
</evidence>
<evidence type="ECO:0000256" key="11">
    <source>
        <dbReference type="ARBA" id="ARBA00023155"/>
    </source>
</evidence>
<feature type="compositionally biased region" description="Basic and acidic residues" evidence="20">
    <location>
        <begin position="1129"/>
        <end position="1146"/>
    </location>
</feature>
<dbReference type="GO" id="GO:0000978">
    <property type="term" value="F:RNA polymerase II cis-regulatory region sequence-specific DNA binding"/>
    <property type="evidence" value="ECO:0007669"/>
    <property type="project" value="TreeGrafter"/>
</dbReference>
<feature type="compositionally biased region" description="Polar residues" evidence="20">
    <location>
        <begin position="1880"/>
        <end position="1900"/>
    </location>
</feature>
<keyword evidence="12" id="KW-0804">Transcription</keyword>
<keyword evidence="10 18" id="KW-0238">DNA-binding</keyword>
<feature type="compositionally biased region" description="Basic and acidic residues" evidence="20">
    <location>
        <begin position="1904"/>
        <end position="1928"/>
    </location>
</feature>
<dbReference type="eggNOG" id="KOG1146">
    <property type="taxonomic scope" value="Eukaryota"/>
</dbReference>
<dbReference type="InterPro" id="IPR017970">
    <property type="entry name" value="Homeobox_CS"/>
</dbReference>
<evidence type="ECO:0000259" key="21">
    <source>
        <dbReference type="PROSITE" id="PS50071"/>
    </source>
</evidence>
<evidence type="ECO:0000256" key="16">
    <source>
        <dbReference type="ARBA" id="ARBA00083806"/>
    </source>
</evidence>
<dbReference type="SMART" id="SM00451">
    <property type="entry name" value="ZnF_U1"/>
    <property type="match status" value="4"/>
</dbReference>
<dbReference type="GO" id="GO:0000981">
    <property type="term" value="F:DNA-binding transcription factor activity, RNA polymerase II-specific"/>
    <property type="evidence" value="ECO:0007669"/>
    <property type="project" value="InterPro"/>
</dbReference>
<feature type="DNA-binding region" description="Homeobox" evidence="18">
    <location>
        <begin position="1454"/>
        <end position="1513"/>
    </location>
</feature>
<feature type="region of interest" description="Disordered" evidence="20">
    <location>
        <begin position="1659"/>
        <end position="1805"/>
    </location>
</feature>
<dbReference type="Gene3D" id="3.30.160.60">
    <property type="entry name" value="Classic Zinc Finger"/>
    <property type="match status" value="4"/>
</dbReference>
<dbReference type="FunFam" id="1.10.10.60:FF:000058">
    <property type="entry name" value="zinc finger homeobox protein 4"/>
    <property type="match status" value="1"/>
</dbReference>
<dbReference type="InterPro" id="IPR001356">
    <property type="entry name" value="HD"/>
</dbReference>
<dbReference type="SUPFAM" id="SSF57667">
    <property type="entry name" value="beta-beta-alpha zinc fingers"/>
    <property type="match status" value="4"/>
</dbReference>
<evidence type="ECO:0000256" key="8">
    <source>
        <dbReference type="ARBA" id="ARBA00023015"/>
    </source>
</evidence>
<feature type="region of interest" description="Disordered" evidence="20">
    <location>
        <begin position="1236"/>
        <end position="1325"/>
    </location>
</feature>
<organism evidence="23 24">
    <name type="scientific">Alligator mississippiensis</name>
    <name type="common">American alligator</name>
    <dbReference type="NCBI Taxonomy" id="8496"/>
    <lineage>
        <taxon>Eukaryota</taxon>
        <taxon>Metazoa</taxon>
        <taxon>Chordata</taxon>
        <taxon>Craniata</taxon>
        <taxon>Vertebrata</taxon>
        <taxon>Euteleostomi</taxon>
        <taxon>Archelosauria</taxon>
        <taxon>Archosauria</taxon>
        <taxon>Crocodylia</taxon>
        <taxon>Alligatoridae</taxon>
        <taxon>Alligatorinae</taxon>
        <taxon>Alligator</taxon>
    </lineage>
</organism>
<dbReference type="FunFam" id="1.10.10.60:FF:000082">
    <property type="entry name" value="Putative zinc finger homeobox protein 4"/>
    <property type="match status" value="1"/>
</dbReference>
<feature type="compositionally biased region" description="Basic and acidic residues" evidence="20">
    <location>
        <begin position="1253"/>
        <end position="1291"/>
    </location>
</feature>
<feature type="domain" description="C2H2-type" evidence="22">
    <location>
        <begin position="1361"/>
        <end position="1389"/>
    </location>
</feature>
<feature type="compositionally biased region" description="Polar residues" evidence="20">
    <location>
        <begin position="2127"/>
        <end position="2154"/>
    </location>
</feature>
<feature type="region of interest" description="Disordered" evidence="20">
    <location>
        <begin position="2201"/>
        <end position="2256"/>
    </location>
</feature>
<proteinExistence type="inferred from homology"/>
<keyword evidence="3" id="KW-0678">Repressor</keyword>
<feature type="DNA-binding region" description="Homeobox" evidence="18">
    <location>
        <begin position="1929"/>
        <end position="1988"/>
    </location>
</feature>
<dbReference type="Pfam" id="PF24056">
    <property type="entry name" value="zf-C2H2_ZFHX3"/>
    <property type="match status" value="1"/>
</dbReference>
<evidence type="ECO:0000256" key="14">
    <source>
        <dbReference type="ARBA" id="ARBA00059497"/>
    </source>
</evidence>
<feature type="domain" description="Homeobox" evidence="21">
    <location>
        <begin position="1927"/>
        <end position="1987"/>
    </location>
</feature>
<dbReference type="Gene3D" id="1.10.10.60">
    <property type="entry name" value="Homeodomain-like"/>
    <property type="match status" value="4"/>
</dbReference>
<comment type="caution">
    <text evidence="23">The sequence shown here is derived from an EMBL/GenBank/DDBJ whole genome shotgun (WGS) entry which is preliminary data.</text>
</comment>
<feature type="region of interest" description="Disordered" evidence="20">
    <location>
        <begin position="1880"/>
        <end position="1934"/>
    </location>
</feature>
<dbReference type="GO" id="GO:0008270">
    <property type="term" value="F:zinc ion binding"/>
    <property type="evidence" value="ECO:0007669"/>
    <property type="project" value="UniProtKB-KW"/>
</dbReference>
<keyword evidence="4" id="KW-0479">Metal-binding</keyword>
<feature type="compositionally biased region" description="Basic and acidic residues" evidence="20">
    <location>
        <begin position="1722"/>
        <end position="1739"/>
    </location>
</feature>
<feature type="compositionally biased region" description="Acidic residues" evidence="20">
    <location>
        <begin position="431"/>
        <end position="442"/>
    </location>
</feature>
<feature type="compositionally biased region" description="Low complexity" evidence="20">
    <location>
        <begin position="1695"/>
        <end position="1714"/>
    </location>
</feature>
<dbReference type="PROSITE" id="PS50071">
    <property type="entry name" value="HOMEOBOX_2"/>
    <property type="match status" value="4"/>
</dbReference>
<feature type="domain" description="Homeobox" evidence="21">
    <location>
        <begin position="1549"/>
        <end position="1609"/>
    </location>
</feature>
<dbReference type="CDD" id="cd00086">
    <property type="entry name" value="homeodomain"/>
    <property type="match status" value="4"/>
</dbReference>
<protein>
    <recommendedName>
        <fullName evidence="15">Zinc finger homeobox protein 4</fullName>
    </recommendedName>
    <alternativeName>
        <fullName evidence="16">Zinc finger homeodomain protein 4</fullName>
    </alternativeName>
</protein>
<feature type="compositionally biased region" description="Acidic residues" evidence="20">
    <location>
        <begin position="1663"/>
        <end position="1679"/>
    </location>
</feature>
<name>A0A151MNA7_ALLMI</name>
<evidence type="ECO:0000256" key="2">
    <source>
        <dbReference type="ARBA" id="ARBA00006991"/>
    </source>
</evidence>
<dbReference type="GO" id="GO:0005634">
    <property type="term" value="C:nucleus"/>
    <property type="evidence" value="ECO:0007669"/>
    <property type="project" value="UniProtKB-SubCell"/>
</dbReference>
<evidence type="ECO:0000256" key="12">
    <source>
        <dbReference type="ARBA" id="ARBA00023163"/>
    </source>
</evidence>
<dbReference type="Proteomes" id="UP000050525">
    <property type="component" value="Unassembled WGS sequence"/>
</dbReference>
<dbReference type="PROSITE" id="PS00027">
    <property type="entry name" value="HOMEOBOX_1"/>
    <property type="match status" value="2"/>
</dbReference>
<keyword evidence="7" id="KW-0862">Zinc</keyword>
<keyword evidence="24" id="KW-1185">Reference proteome</keyword>
<dbReference type="InterPro" id="IPR051968">
    <property type="entry name" value="ZnFinger_Homeobox_TR"/>
</dbReference>
<dbReference type="FunFam" id="3.30.160.60:FF:001440">
    <property type="entry name" value="Zinc finger homeobox protein 4"/>
    <property type="match status" value="1"/>
</dbReference>
<comment type="subcellular location">
    <subcellularLocation>
        <location evidence="1 18 19">Nucleus</location>
    </subcellularLocation>
</comment>
<feature type="DNA-binding region" description="Homeobox" evidence="18">
    <location>
        <begin position="1551"/>
        <end position="1610"/>
    </location>
</feature>
<dbReference type="SUPFAM" id="SSF46689">
    <property type="entry name" value="Homeodomain-like"/>
    <property type="match status" value="4"/>
</dbReference>
<keyword evidence="6 17" id="KW-0863">Zinc-finger</keyword>
<evidence type="ECO:0000259" key="22">
    <source>
        <dbReference type="PROSITE" id="PS50157"/>
    </source>
</evidence>
<evidence type="ECO:0000256" key="15">
    <source>
        <dbReference type="ARBA" id="ARBA00067475"/>
    </source>
</evidence>
<evidence type="ECO:0000256" key="4">
    <source>
        <dbReference type="ARBA" id="ARBA00022723"/>
    </source>
</evidence>
<dbReference type="InterPro" id="IPR003604">
    <property type="entry name" value="Matrin/U1-like-C_Znf_C2H2"/>
</dbReference>
<dbReference type="FunFam" id="3.30.160.60:FF:000429">
    <property type="entry name" value="Zinc finger homeobox protein 3"/>
    <property type="match status" value="1"/>
</dbReference>